<dbReference type="AlphaFoldDB" id="A0A9X3FMU7"/>
<dbReference type="SUPFAM" id="SSF53187">
    <property type="entry name" value="Zn-dependent exopeptidases"/>
    <property type="match status" value="1"/>
</dbReference>
<evidence type="ECO:0000256" key="1">
    <source>
        <dbReference type="ARBA" id="ARBA00001941"/>
    </source>
</evidence>
<evidence type="ECO:0000256" key="6">
    <source>
        <dbReference type="ARBA" id="ARBA00016853"/>
    </source>
</evidence>
<comment type="caution">
    <text evidence="16">The sequence shown here is derived from an EMBL/GenBank/DDBJ whole genome shotgun (WGS) entry which is preliminary data.</text>
</comment>
<dbReference type="GO" id="GO:0009014">
    <property type="term" value="F:succinyl-diaminopimelate desuccinylase activity"/>
    <property type="evidence" value="ECO:0007669"/>
    <property type="project" value="UniProtKB-EC"/>
</dbReference>
<evidence type="ECO:0000256" key="7">
    <source>
        <dbReference type="ARBA" id="ARBA00022605"/>
    </source>
</evidence>
<dbReference type="Proteomes" id="UP001146670">
    <property type="component" value="Unassembled WGS sequence"/>
</dbReference>
<dbReference type="NCBIfam" id="TIGR01910">
    <property type="entry name" value="DapE-ArgE"/>
    <property type="match status" value="1"/>
</dbReference>
<comment type="pathway">
    <text evidence="3">Amino-acid biosynthesis; L-lysine biosynthesis via DAP pathway; LL-2,6-diaminopimelate from (S)-tetrahydrodipicolinate (succinylase route): step 3/3.</text>
</comment>
<evidence type="ECO:0000313" key="17">
    <source>
        <dbReference type="Proteomes" id="UP001146670"/>
    </source>
</evidence>
<dbReference type="InterPro" id="IPR036264">
    <property type="entry name" value="Bact_exopeptidase_dim_dom"/>
</dbReference>
<evidence type="ECO:0000256" key="5">
    <source>
        <dbReference type="ARBA" id="ARBA00011921"/>
    </source>
</evidence>
<dbReference type="NCBIfam" id="NF006365">
    <property type="entry name" value="PRK08588.1"/>
    <property type="match status" value="1"/>
</dbReference>
<dbReference type="SUPFAM" id="SSF55031">
    <property type="entry name" value="Bacterial exopeptidase dimerisation domain"/>
    <property type="match status" value="1"/>
</dbReference>
<protein>
    <recommendedName>
        <fullName evidence="6">Probable succinyl-diaminopimelate desuccinylase</fullName>
        <ecNumber evidence="5">3.5.1.18</ecNumber>
    </recommendedName>
</protein>
<proteinExistence type="inferred from homology"/>
<evidence type="ECO:0000259" key="15">
    <source>
        <dbReference type="Pfam" id="PF07687"/>
    </source>
</evidence>
<dbReference type="InterPro" id="IPR010182">
    <property type="entry name" value="ArgE/DapE"/>
</dbReference>
<comment type="cofactor">
    <cofactor evidence="1">
        <name>Co(2+)</name>
        <dbReference type="ChEBI" id="CHEBI:48828"/>
    </cofactor>
</comment>
<keyword evidence="12" id="KW-0457">Lysine biosynthesis</keyword>
<dbReference type="EMBL" id="JAPRFR010000001">
    <property type="protein sequence ID" value="MCZ0725663.1"/>
    <property type="molecule type" value="Genomic_DNA"/>
</dbReference>
<dbReference type="InterPro" id="IPR002933">
    <property type="entry name" value="Peptidase_M20"/>
</dbReference>
<evidence type="ECO:0000256" key="4">
    <source>
        <dbReference type="ARBA" id="ARBA00006247"/>
    </source>
</evidence>
<dbReference type="EC" id="3.5.1.18" evidence="5"/>
<sequence>MEKNKKIQILQDIIKIDSVNDKETEVAEYLQNLLAEYAIDSELIEYAPNRSSIVAVLEGSRPGKTLGISGHLDVVAAGDEDEWTYPPFAAEIVDGKLYGRGATDMKSGLAALVIAMIEMKENNVDFAGKIKLLGTVGEEVGMYGSKQLVDEGYADDLDGLIIGEPSSIKQIIYAHKGSIQYEIISTGRSAHSSMPELGIDALQQMVDYINISNPKYQALEDSAEHPALGRTINVNTVINGGDQINSVPAKVVLKANARIIPQADNDQFVAAINESLEEVNKSIEGKVELNMLQNNPPVESAQNNDLVESIRKAAGKDIKSISMAGATDASNFGRIDKDFDLAIFGPGELERSHIVDEYVEIDDYLNFIDIYRASYTDYLSH</sequence>
<evidence type="ECO:0000256" key="8">
    <source>
        <dbReference type="ARBA" id="ARBA00022723"/>
    </source>
</evidence>
<dbReference type="InterPro" id="IPR050072">
    <property type="entry name" value="Peptidase_M20A"/>
</dbReference>
<evidence type="ECO:0000256" key="2">
    <source>
        <dbReference type="ARBA" id="ARBA00001947"/>
    </source>
</evidence>
<evidence type="ECO:0000256" key="14">
    <source>
        <dbReference type="ARBA" id="ARBA00051301"/>
    </source>
</evidence>
<accession>A0A9X3FMU7</accession>
<dbReference type="InterPro" id="IPR011650">
    <property type="entry name" value="Peptidase_M20_dimer"/>
</dbReference>
<keyword evidence="7" id="KW-0028">Amino-acid biosynthesis</keyword>
<organism evidence="16 17">
    <name type="scientific">Aerococcus kribbianus</name>
    <dbReference type="NCBI Taxonomy" id="2999064"/>
    <lineage>
        <taxon>Bacteria</taxon>
        <taxon>Bacillati</taxon>
        <taxon>Bacillota</taxon>
        <taxon>Bacilli</taxon>
        <taxon>Lactobacillales</taxon>
        <taxon>Aerococcaceae</taxon>
        <taxon>Aerococcus</taxon>
    </lineage>
</organism>
<dbReference type="PROSITE" id="PS00758">
    <property type="entry name" value="ARGE_DAPE_CPG2_1"/>
    <property type="match status" value="1"/>
</dbReference>
<keyword evidence="8" id="KW-0479">Metal-binding</keyword>
<keyword evidence="11" id="KW-0220">Diaminopimelate biosynthesis</keyword>
<comment type="similarity">
    <text evidence="4">Belongs to the peptidase M20A family.</text>
</comment>
<keyword evidence="13" id="KW-0170">Cobalt</keyword>
<gene>
    <name evidence="16" type="ORF">OW157_03645</name>
</gene>
<comment type="cofactor">
    <cofactor evidence="2">
        <name>Zn(2+)</name>
        <dbReference type="ChEBI" id="CHEBI:29105"/>
    </cofactor>
</comment>
<evidence type="ECO:0000313" key="16">
    <source>
        <dbReference type="EMBL" id="MCZ0725663.1"/>
    </source>
</evidence>
<keyword evidence="9" id="KW-0378">Hydrolase</keyword>
<dbReference type="RefSeq" id="WP_268751976.1">
    <property type="nucleotide sequence ID" value="NZ_JAPRFQ010000001.1"/>
</dbReference>
<dbReference type="Pfam" id="PF01546">
    <property type="entry name" value="Peptidase_M20"/>
    <property type="match status" value="1"/>
</dbReference>
<dbReference type="Pfam" id="PF07687">
    <property type="entry name" value="M20_dimer"/>
    <property type="match status" value="1"/>
</dbReference>
<dbReference type="Gene3D" id="3.40.630.10">
    <property type="entry name" value="Zn peptidases"/>
    <property type="match status" value="2"/>
</dbReference>
<dbReference type="InterPro" id="IPR001261">
    <property type="entry name" value="ArgE/DapE_CS"/>
</dbReference>
<dbReference type="GO" id="GO:0009085">
    <property type="term" value="P:lysine biosynthetic process"/>
    <property type="evidence" value="ECO:0007669"/>
    <property type="project" value="UniProtKB-KW"/>
</dbReference>
<feature type="domain" description="Peptidase M20 dimerisation" evidence="15">
    <location>
        <begin position="173"/>
        <end position="282"/>
    </location>
</feature>
<reference evidence="16" key="1">
    <citation type="submission" date="2022-12" db="EMBL/GenBank/DDBJ databases">
        <title>Description and comparative metabolic analysis of Aerococcus sp. nov., isolated from the feces of a pig.</title>
        <authorList>
            <person name="Chang Y.-H."/>
        </authorList>
    </citation>
    <scope>NUCLEOTIDE SEQUENCE</scope>
    <source>
        <strain evidence="16">YH-aer222</strain>
    </source>
</reference>
<evidence type="ECO:0000256" key="11">
    <source>
        <dbReference type="ARBA" id="ARBA00022915"/>
    </source>
</evidence>
<dbReference type="CDD" id="cd08659">
    <property type="entry name" value="M20_ArgE_DapE-like"/>
    <property type="match status" value="1"/>
</dbReference>
<dbReference type="GO" id="GO:0019877">
    <property type="term" value="P:diaminopimelate biosynthetic process"/>
    <property type="evidence" value="ECO:0007669"/>
    <property type="project" value="UniProtKB-KW"/>
</dbReference>
<dbReference type="PANTHER" id="PTHR43808:SF8">
    <property type="entry name" value="PEPTIDASE M20 DIMERISATION DOMAIN-CONTAINING PROTEIN"/>
    <property type="match status" value="1"/>
</dbReference>
<comment type="catalytic activity">
    <reaction evidence="14">
        <text>N-succinyl-(2S,6S)-2,6-diaminopimelate + H2O = (2S,6S)-2,6-diaminopimelate + succinate</text>
        <dbReference type="Rhea" id="RHEA:22608"/>
        <dbReference type="ChEBI" id="CHEBI:15377"/>
        <dbReference type="ChEBI" id="CHEBI:30031"/>
        <dbReference type="ChEBI" id="CHEBI:57609"/>
        <dbReference type="ChEBI" id="CHEBI:58087"/>
        <dbReference type="EC" id="3.5.1.18"/>
    </reaction>
</comment>
<keyword evidence="17" id="KW-1185">Reference proteome</keyword>
<evidence type="ECO:0000256" key="3">
    <source>
        <dbReference type="ARBA" id="ARBA00005130"/>
    </source>
</evidence>
<dbReference type="Gene3D" id="3.30.70.360">
    <property type="match status" value="1"/>
</dbReference>
<name>A0A9X3FMU7_9LACT</name>
<dbReference type="GO" id="GO:0046872">
    <property type="term" value="F:metal ion binding"/>
    <property type="evidence" value="ECO:0007669"/>
    <property type="project" value="UniProtKB-KW"/>
</dbReference>
<evidence type="ECO:0000256" key="13">
    <source>
        <dbReference type="ARBA" id="ARBA00023285"/>
    </source>
</evidence>
<evidence type="ECO:0000256" key="10">
    <source>
        <dbReference type="ARBA" id="ARBA00022833"/>
    </source>
</evidence>
<evidence type="ECO:0000256" key="12">
    <source>
        <dbReference type="ARBA" id="ARBA00023154"/>
    </source>
</evidence>
<evidence type="ECO:0000256" key="9">
    <source>
        <dbReference type="ARBA" id="ARBA00022801"/>
    </source>
</evidence>
<keyword evidence="10" id="KW-0862">Zinc</keyword>
<dbReference type="PANTHER" id="PTHR43808">
    <property type="entry name" value="ACETYLORNITHINE DEACETYLASE"/>
    <property type="match status" value="1"/>
</dbReference>